<dbReference type="PANTHER" id="PTHR30270:SF0">
    <property type="entry name" value="THIAMINE-MONOPHOSPHATE KINASE"/>
    <property type="match status" value="1"/>
</dbReference>
<dbReference type="PIRSF" id="PIRSF005303">
    <property type="entry name" value="Thiam_monoph_kin"/>
    <property type="match status" value="1"/>
</dbReference>
<keyword evidence="2" id="KW-0479">Metal-binding</keyword>
<dbReference type="EC" id="2.7.4.16" evidence="2"/>
<comment type="catalytic activity">
    <reaction evidence="2">
        <text>thiamine phosphate + ATP = thiamine diphosphate + ADP</text>
        <dbReference type="Rhea" id="RHEA:15913"/>
        <dbReference type="ChEBI" id="CHEBI:30616"/>
        <dbReference type="ChEBI" id="CHEBI:37575"/>
        <dbReference type="ChEBI" id="CHEBI:58937"/>
        <dbReference type="ChEBI" id="CHEBI:456216"/>
        <dbReference type="EC" id="2.7.4.16"/>
    </reaction>
</comment>
<comment type="pathway">
    <text evidence="2">Cofactor biosynthesis; thiamine diphosphate biosynthesis; thiamine diphosphate from thiamine phosphate: step 1/1.</text>
</comment>
<dbReference type="NCBIfam" id="TIGR01379">
    <property type="entry name" value="thiL"/>
    <property type="match status" value="1"/>
</dbReference>
<dbReference type="GO" id="GO:0009228">
    <property type="term" value="P:thiamine biosynthetic process"/>
    <property type="evidence" value="ECO:0007669"/>
    <property type="project" value="UniProtKB-KW"/>
</dbReference>
<dbReference type="CDD" id="cd02194">
    <property type="entry name" value="ThiL"/>
    <property type="match status" value="1"/>
</dbReference>
<dbReference type="Gene3D" id="3.90.650.10">
    <property type="entry name" value="PurM-like C-terminal domain"/>
    <property type="match status" value="1"/>
</dbReference>
<dbReference type="GO" id="GO:0000287">
    <property type="term" value="F:magnesium ion binding"/>
    <property type="evidence" value="ECO:0007669"/>
    <property type="project" value="UniProtKB-UniRule"/>
</dbReference>
<feature type="binding site" evidence="2">
    <location>
        <position position="152"/>
    </location>
    <ligand>
        <name>ATP</name>
        <dbReference type="ChEBI" id="CHEBI:30616"/>
    </ligand>
</feature>
<comment type="similarity">
    <text evidence="2">Belongs to the thiamine-monophosphate kinase family.</text>
</comment>
<feature type="binding site" evidence="2">
    <location>
        <position position="224"/>
    </location>
    <ligand>
        <name>ATP</name>
        <dbReference type="ChEBI" id="CHEBI:30616"/>
    </ligand>
</feature>
<keyword evidence="6" id="KW-1185">Reference proteome</keyword>
<feature type="binding site" evidence="2">
    <location>
        <position position="274"/>
    </location>
    <ligand>
        <name>substrate</name>
    </ligand>
</feature>
<organism evidence="5 6">
    <name type="scientific">Methylopila turkensis</name>
    <dbReference type="NCBI Taxonomy" id="1437816"/>
    <lineage>
        <taxon>Bacteria</taxon>
        <taxon>Pseudomonadati</taxon>
        <taxon>Pseudomonadota</taxon>
        <taxon>Alphaproteobacteria</taxon>
        <taxon>Hyphomicrobiales</taxon>
        <taxon>Methylopilaceae</taxon>
        <taxon>Methylopila</taxon>
    </lineage>
</organism>
<feature type="binding site" evidence="2">
    <location>
        <position position="78"/>
    </location>
    <ligand>
        <name>Mg(2+)</name>
        <dbReference type="ChEBI" id="CHEBI:18420"/>
        <label>4</label>
    </ligand>
</feature>
<keyword evidence="2" id="KW-0460">Magnesium</keyword>
<evidence type="ECO:0000259" key="4">
    <source>
        <dbReference type="Pfam" id="PF02769"/>
    </source>
</evidence>
<feature type="binding site" evidence="2">
    <location>
        <position position="33"/>
    </location>
    <ligand>
        <name>Mg(2+)</name>
        <dbReference type="ChEBI" id="CHEBI:18420"/>
        <label>3</label>
    </ligand>
</feature>
<dbReference type="GO" id="GO:0009229">
    <property type="term" value="P:thiamine diphosphate biosynthetic process"/>
    <property type="evidence" value="ECO:0007669"/>
    <property type="project" value="UniProtKB-UniRule"/>
</dbReference>
<feature type="domain" description="PurM-like C-terminal" evidence="4">
    <location>
        <begin position="157"/>
        <end position="315"/>
    </location>
</feature>
<dbReference type="RefSeq" id="WP_271201220.1">
    <property type="nucleotide sequence ID" value="NZ_BSFL01000003.1"/>
</dbReference>
<dbReference type="HAMAP" id="MF_02128">
    <property type="entry name" value="TMP_kinase"/>
    <property type="match status" value="1"/>
</dbReference>
<dbReference type="Pfam" id="PF00586">
    <property type="entry name" value="AIRS"/>
    <property type="match status" value="1"/>
</dbReference>
<keyword evidence="2" id="KW-0547">Nucleotide-binding</keyword>
<sequence>MSGGRARPDEAGLIARFFRPLATSPGAAELLDDAATVPHAFGKELVVTTDAIVAGVHFFADDPADAVARKALRVNLSDLAAKGARPFGYLLTLALPGRWDEDWLEGFAEGLAADQEEFGVSLLGGDTVLSPAGLFVSVTAFGHAGEGQVPRRTGAAPGQRLYVTGAIGDAALGLMLRRDDRLAAHWDLRRADREALLDRYLLPEPRVALAGVVGSYATAAMDVSDGLVGDAGKLADASRVGAVIDAARIPLSPAAARATRADPAALTTALTGGDDYEILLAIDPDDADAFEAEAAGAGVRVTDIGALVEESGVRIERQGEALSFGAGSYSHF</sequence>
<reference evidence="5" key="2">
    <citation type="submission" date="2023-01" db="EMBL/GenBank/DDBJ databases">
        <authorList>
            <person name="Sun Q."/>
            <person name="Evtushenko L."/>
        </authorList>
    </citation>
    <scope>NUCLEOTIDE SEQUENCE</scope>
    <source>
        <strain evidence="5">VKM B-2748</strain>
    </source>
</reference>
<feature type="binding site" evidence="2">
    <location>
        <position position="57"/>
    </location>
    <ligand>
        <name>substrate</name>
    </ligand>
</feature>
<dbReference type="InterPro" id="IPR036676">
    <property type="entry name" value="PurM-like_C_sf"/>
</dbReference>
<feature type="binding site" evidence="2">
    <location>
        <begin position="125"/>
        <end position="126"/>
    </location>
    <ligand>
        <name>ATP</name>
        <dbReference type="ChEBI" id="CHEBI:30616"/>
    </ligand>
</feature>
<proteinExistence type="inferred from homology"/>
<dbReference type="GO" id="GO:0009030">
    <property type="term" value="F:thiamine-phosphate kinase activity"/>
    <property type="evidence" value="ECO:0007669"/>
    <property type="project" value="UniProtKB-UniRule"/>
</dbReference>
<feature type="binding site" evidence="2">
    <location>
        <position position="225"/>
    </location>
    <ligand>
        <name>Mg(2+)</name>
        <dbReference type="ChEBI" id="CHEBI:18420"/>
        <label>5</label>
    </ligand>
</feature>
<evidence type="ECO:0000256" key="2">
    <source>
        <dbReference type="HAMAP-Rule" id="MF_02128"/>
    </source>
</evidence>
<dbReference type="InterPro" id="IPR036921">
    <property type="entry name" value="PurM-like_N_sf"/>
</dbReference>
<dbReference type="Pfam" id="PF02769">
    <property type="entry name" value="AIRS_C"/>
    <property type="match status" value="1"/>
</dbReference>
<accession>A0A9W6JQR8</accession>
<dbReference type="Proteomes" id="UP001143309">
    <property type="component" value="Unassembled WGS sequence"/>
</dbReference>
<keyword evidence="2" id="KW-0067">ATP-binding</keyword>
<dbReference type="AlphaFoldDB" id="A0A9W6JQR8"/>
<keyword evidence="2 5" id="KW-0418">Kinase</keyword>
<evidence type="ECO:0000313" key="5">
    <source>
        <dbReference type="EMBL" id="GLK80733.1"/>
    </source>
</evidence>
<dbReference type="InterPro" id="IPR016188">
    <property type="entry name" value="PurM-like_N"/>
</dbReference>
<dbReference type="InterPro" id="IPR010918">
    <property type="entry name" value="PurM-like_C_dom"/>
</dbReference>
<evidence type="ECO:0000256" key="1">
    <source>
        <dbReference type="ARBA" id="ARBA00022977"/>
    </source>
</evidence>
<comment type="miscellaneous">
    <text evidence="2">Reaction mechanism of ThiL seems to utilize a direct, inline transfer of the gamma-phosphate of ATP to TMP rather than a phosphorylated enzyme intermediate.</text>
</comment>
<dbReference type="GO" id="GO:0005524">
    <property type="term" value="F:ATP binding"/>
    <property type="evidence" value="ECO:0007669"/>
    <property type="project" value="UniProtKB-UniRule"/>
</dbReference>
<comment type="caution">
    <text evidence="5">The sequence shown here is derived from an EMBL/GenBank/DDBJ whole genome shotgun (WGS) entry which is preliminary data.</text>
</comment>
<feature type="binding site" evidence="2">
    <location>
        <position position="78"/>
    </location>
    <ligand>
        <name>Mg(2+)</name>
        <dbReference type="ChEBI" id="CHEBI:18420"/>
        <label>2</label>
    </ligand>
</feature>
<dbReference type="InterPro" id="IPR006283">
    <property type="entry name" value="ThiL-like"/>
</dbReference>
<feature type="binding site" evidence="2">
    <location>
        <position position="49"/>
    </location>
    <ligand>
        <name>Mg(2+)</name>
        <dbReference type="ChEBI" id="CHEBI:18420"/>
        <label>1</label>
    </ligand>
</feature>
<keyword evidence="2" id="KW-0808">Transferase</keyword>
<feature type="binding site" evidence="2">
    <location>
        <position position="33"/>
    </location>
    <ligand>
        <name>Mg(2+)</name>
        <dbReference type="ChEBI" id="CHEBI:18420"/>
        <label>4</label>
    </ligand>
</feature>
<evidence type="ECO:0000259" key="3">
    <source>
        <dbReference type="Pfam" id="PF00586"/>
    </source>
</evidence>
<gene>
    <name evidence="2 5" type="primary">thiL</name>
    <name evidence="5" type="ORF">GCM10008174_24740</name>
</gene>
<feature type="binding site" evidence="2">
    <location>
        <position position="329"/>
    </location>
    <ligand>
        <name>substrate</name>
    </ligand>
</feature>
<dbReference type="SUPFAM" id="SSF55326">
    <property type="entry name" value="PurM N-terminal domain-like"/>
    <property type="match status" value="1"/>
</dbReference>
<name>A0A9W6JQR8_9HYPH</name>
<keyword evidence="1 2" id="KW-0784">Thiamine biosynthesis</keyword>
<feature type="binding site" evidence="2">
    <location>
        <position position="48"/>
    </location>
    <ligand>
        <name>Mg(2+)</name>
        <dbReference type="ChEBI" id="CHEBI:18420"/>
        <label>4</label>
    </ligand>
</feature>
<comment type="function">
    <text evidence="2">Catalyzes the ATP-dependent phosphorylation of thiamine-monophosphate (TMP) to form thiamine-pyrophosphate (TPP), the active form of vitamin B1.</text>
</comment>
<dbReference type="EMBL" id="BSFL01000003">
    <property type="protein sequence ID" value="GLK80733.1"/>
    <property type="molecule type" value="Genomic_DNA"/>
</dbReference>
<feature type="binding site" evidence="2">
    <location>
        <position position="50"/>
    </location>
    <ligand>
        <name>Mg(2+)</name>
        <dbReference type="ChEBI" id="CHEBI:18420"/>
        <label>2</label>
    </ligand>
</feature>
<feature type="binding site" evidence="2">
    <location>
        <position position="126"/>
    </location>
    <ligand>
        <name>Mg(2+)</name>
        <dbReference type="ChEBI" id="CHEBI:18420"/>
        <label>1</label>
    </ligand>
</feature>
<dbReference type="Gene3D" id="3.30.1330.10">
    <property type="entry name" value="PurM-like, N-terminal domain"/>
    <property type="match status" value="1"/>
</dbReference>
<dbReference type="PANTHER" id="PTHR30270">
    <property type="entry name" value="THIAMINE-MONOPHOSPHATE KINASE"/>
    <property type="match status" value="1"/>
</dbReference>
<feature type="binding site" evidence="2">
    <location>
        <position position="222"/>
    </location>
    <ligand>
        <name>Mg(2+)</name>
        <dbReference type="ChEBI" id="CHEBI:18420"/>
        <label>3</label>
    </ligand>
</feature>
<evidence type="ECO:0000313" key="6">
    <source>
        <dbReference type="Proteomes" id="UP001143309"/>
    </source>
</evidence>
<dbReference type="SUPFAM" id="SSF56042">
    <property type="entry name" value="PurM C-terminal domain-like"/>
    <property type="match status" value="1"/>
</dbReference>
<protein>
    <recommendedName>
        <fullName evidence="2">Thiamine-monophosphate kinase</fullName>
        <shortName evidence="2">TMP kinase</shortName>
        <shortName evidence="2">Thiamine-phosphate kinase</shortName>
        <ecNumber evidence="2">2.7.4.16</ecNumber>
    </recommendedName>
</protein>
<feature type="binding site" evidence="2">
    <location>
        <position position="78"/>
    </location>
    <ligand>
        <name>Mg(2+)</name>
        <dbReference type="ChEBI" id="CHEBI:18420"/>
        <label>3</label>
    </ligand>
</feature>
<feature type="domain" description="PurM-like N-terminal" evidence="3">
    <location>
        <begin position="32"/>
        <end position="143"/>
    </location>
</feature>
<feature type="binding site" evidence="2">
    <location>
        <position position="50"/>
    </location>
    <ligand>
        <name>Mg(2+)</name>
        <dbReference type="ChEBI" id="CHEBI:18420"/>
        <label>1</label>
    </ligand>
</feature>
<reference evidence="5" key="1">
    <citation type="journal article" date="2014" name="Int. J. Syst. Evol. Microbiol.">
        <title>Complete genome sequence of Corynebacterium casei LMG S-19264T (=DSM 44701T), isolated from a smear-ripened cheese.</title>
        <authorList>
            <consortium name="US DOE Joint Genome Institute (JGI-PGF)"/>
            <person name="Walter F."/>
            <person name="Albersmeier A."/>
            <person name="Kalinowski J."/>
            <person name="Ruckert C."/>
        </authorList>
    </citation>
    <scope>NUCLEOTIDE SEQUENCE</scope>
    <source>
        <strain evidence="5">VKM B-2748</strain>
    </source>
</reference>
<comment type="caution">
    <text evidence="2">Lacks conserved residue(s) required for the propagation of feature annotation.</text>
</comment>